<gene>
    <name evidence="1" type="ORF">EUBSIR_00315</name>
</gene>
<sequence>MGVHFRHPCLACPSRYINRLHYRKPCKQPAKRLKLFLPLTDFVLYSITQNQISLSAKIAFVKKPPQKRWLKKLFT</sequence>
<dbReference type="EMBL" id="ABCA03000031">
    <property type="protein sequence ID" value="EDS01774.1"/>
    <property type="molecule type" value="Genomic_DNA"/>
</dbReference>
<accession>B0MKJ2</accession>
<reference evidence="1" key="1">
    <citation type="submission" date="2007-10" db="EMBL/GenBank/DDBJ databases">
        <authorList>
            <person name="Fulton L."/>
            <person name="Clifton S."/>
            <person name="Fulton B."/>
            <person name="Xu J."/>
            <person name="Minx P."/>
            <person name="Pepin K.H."/>
            <person name="Johnson M."/>
            <person name="Thiruvilangam P."/>
            <person name="Bhonagiri V."/>
            <person name="Nash W.E."/>
            <person name="Mardis E.R."/>
            <person name="Wilson R.K."/>
        </authorList>
    </citation>
    <scope>NUCLEOTIDE SEQUENCE [LARGE SCALE GENOMIC DNA]</scope>
    <source>
        <strain evidence="1">DSM 15702</strain>
    </source>
</reference>
<organism evidence="1 2">
    <name type="scientific">[Eubacterium] siraeum DSM 15702</name>
    <dbReference type="NCBI Taxonomy" id="428128"/>
    <lineage>
        <taxon>Bacteria</taxon>
        <taxon>Bacillati</taxon>
        <taxon>Bacillota</taxon>
        <taxon>Clostridia</taxon>
        <taxon>Eubacteriales</taxon>
        <taxon>Oscillospiraceae</taxon>
        <taxon>Oscillospiraceae incertae sedis</taxon>
    </lineage>
</organism>
<evidence type="ECO:0000313" key="2">
    <source>
        <dbReference type="Proteomes" id="UP000005326"/>
    </source>
</evidence>
<dbReference type="AlphaFoldDB" id="B0MKJ2"/>
<protein>
    <submittedName>
        <fullName evidence="1">Uncharacterized protein</fullName>
    </submittedName>
</protein>
<name>B0MKJ2_9FIRM</name>
<comment type="caution">
    <text evidence="1">The sequence shown here is derived from an EMBL/GenBank/DDBJ whole genome shotgun (WGS) entry which is preliminary data.</text>
</comment>
<dbReference type="Proteomes" id="UP000005326">
    <property type="component" value="Unassembled WGS sequence"/>
</dbReference>
<keyword evidence="2" id="KW-1185">Reference proteome</keyword>
<proteinExistence type="predicted"/>
<reference evidence="1" key="2">
    <citation type="submission" date="2014-06" db="EMBL/GenBank/DDBJ databases">
        <title>Draft genome sequence of Eubacterium siraeum (DSM 15702).</title>
        <authorList>
            <person name="Sudarsanam P."/>
            <person name="Ley R."/>
            <person name="Guruge J."/>
            <person name="Turnbaugh P.J."/>
            <person name="Mahowald M."/>
            <person name="Liep D."/>
            <person name="Gordon J."/>
        </authorList>
    </citation>
    <scope>NUCLEOTIDE SEQUENCE</scope>
    <source>
        <strain evidence="1">DSM 15702</strain>
    </source>
</reference>
<evidence type="ECO:0000313" key="1">
    <source>
        <dbReference type="EMBL" id="EDS01774.1"/>
    </source>
</evidence>